<dbReference type="SUPFAM" id="SSF48726">
    <property type="entry name" value="Immunoglobulin"/>
    <property type="match status" value="1"/>
</dbReference>
<evidence type="ECO:0000256" key="4">
    <source>
        <dbReference type="ARBA" id="ARBA00022729"/>
    </source>
</evidence>
<evidence type="ECO:0000256" key="1">
    <source>
        <dbReference type="ARBA" id="ARBA00004479"/>
    </source>
</evidence>
<evidence type="ECO:0000256" key="8">
    <source>
        <dbReference type="SAM" id="MobiDB-lite"/>
    </source>
</evidence>
<dbReference type="InterPro" id="IPR036179">
    <property type="entry name" value="Ig-like_dom_sf"/>
</dbReference>
<sequence>MSCRATSVVLLLGLALAVAEGDLYEGYSLGSSCLPGHPCILAFISENPMILHCPRVYFRDHVSWQYLDPAWVQEQPATFQCSRGSFSPVLIHAKLQRLHFKSQLLAGNLYILSPSVEDSGLYTCSAGDATIAYYHVDFQDAGYIHVSHAKLGEATLDNTTVKLASGDVATLFTSWSPWQACDRCSQPGERKQVGYCYVQVTGKDHQLKKPLPCGMARRKHPTLPWRGPELRVETCQVPCAASFLLGQDKPNVELPLVFATYHPQLKAHLHCPASSIYRYRAQATSCSLPGNGEGNEVSVERRTGFWCIQQLHRAGECLQIYPCTSSMDRTESSKSSIRDWSSRGPRQPQAPVEGALPGLGARWPAIFLLLAIPVSSFLPLSGAVRRDRRAHPLPSGEVILTGPRERRRQITLAREEEVAVEAGSIGQGKA</sequence>
<dbReference type="PANTHER" id="PTHR32178">
    <property type="entry name" value="FAM187"/>
    <property type="match status" value="1"/>
</dbReference>
<keyword evidence="3" id="KW-0812">Transmembrane</keyword>
<feature type="chain" id="PRO_5034405674" description="Ig-like domain-containing protein" evidence="9">
    <location>
        <begin position="22"/>
        <end position="430"/>
    </location>
</feature>
<dbReference type="InterPro" id="IPR039311">
    <property type="entry name" value="FAM187A/B"/>
</dbReference>
<feature type="region of interest" description="Disordered" evidence="8">
    <location>
        <begin position="327"/>
        <end position="353"/>
    </location>
</feature>
<evidence type="ECO:0000256" key="3">
    <source>
        <dbReference type="ARBA" id="ARBA00022692"/>
    </source>
</evidence>
<accession>A0A8D2IVS6</accession>
<keyword evidence="4 9" id="KW-0732">Signal</keyword>
<keyword evidence="6" id="KW-0472">Membrane</keyword>
<comment type="similarity">
    <text evidence="2">Belongs to the FAM187 family.</text>
</comment>
<evidence type="ECO:0000256" key="2">
    <source>
        <dbReference type="ARBA" id="ARBA00008727"/>
    </source>
</evidence>
<keyword evidence="5" id="KW-1133">Transmembrane helix</keyword>
<evidence type="ECO:0000313" key="10">
    <source>
        <dbReference type="Ensembl" id="ENSVKKP00000003316.1"/>
    </source>
</evidence>
<keyword evidence="11" id="KW-1185">Reference proteome</keyword>
<dbReference type="Ensembl" id="ENSVKKT00000003409.1">
    <property type="protein sequence ID" value="ENSVKKP00000003316.1"/>
    <property type="gene ID" value="ENSVKKG00000002565.1"/>
</dbReference>
<comment type="subcellular location">
    <subcellularLocation>
        <location evidence="1">Membrane</location>
        <topology evidence="1">Single-pass type I membrane protein</topology>
    </subcellularLocation>
</comment>
<feature type="signal peptide" evidence="9">
    <location>
        <begin position="1"/>
        <end position="21"/>
    </location>
</feature>
<dbReference type="AlphaFoldDB" id="A0A8D2IVS6"/>
<dbReference type="GO" id="GO:0016020">
    <property type="term" value="C:membrane"/>
    <property type="evidence" value="ECO:0007669"/>
    <property type="project" value="UniProtKB-SubCell"/>
</dbReference>
<proteinExistence type="inferred from homology"/>
<evidence type="ECO:0000256" key="5">
    <source>
        <dbReference type="ARBA" id="ARBA00022989"/>
    </source>
</evidence>
<name>A0A8D2IVS6_VARKO</name>
<evidence type="ECO:0000256" key="9">
    <source>
        <dbReference type="SAM" id="SignalP"/>
    </source>
</evidence>
<dbReference type="Proteomes" id="UP000694545">
    <property type="component" value="Unplaced"/>
</dbReference>
<organism evidence="10 11">
    <name type="scientific">Varanus komodoensis</name>
    <name type="common">Komodo dragon</name>
    <dbReference type="NCBI Taxonomy" id="61221"/>
    <lineage>
        <taxon>Eukaryota</taxon>
        <taxon>Metazoa</taxon>
        <taxon>Chordata</taxon>
        <taxon>Craniata</taxon>
        <taxon>Vertebrata</taxon>
        <taxon>Euteleostomi</taxon>
        <taxon>Lepidosauria</taxon>
        <taxon>Squamata</taxon>
        <taxon>Bifurcata</taxon>
        <taxon>Unidentata</taxon>
        <taxon>Episquamata</taxon>
        <taxon>Toxicofera</taxon>
        <taxon>Anguimorpha</taxon>
        <taxon>Paleoanguimorpha</taxon>
        <taxon>Varanoidea</taxon>
        <taxon>Varanidae</taxon>
        <taxon>Varanus</taxon>
    </lineage>
</organism>
<reference evidence="10" key="1">
    <citation type="submission" date="2025-08" db="UniProtKB">
        <authorList>
            <consortium name="Ensembl"/>
        </authorList>
    </citation>
    <scope>IDENTIFICATION</scope>
</reference>
<feature type="compositionally biased region" description="Basic and acidic residues" evidence="8">
    <location>
        <begin position="328"/>
        <end position="341"/>
    </location>
</feature>
<evidence type="ECO:0000256" key="7">
    <source>
        <dbReference type="ARBA" id="ARBA00023180"/>
    </source>
</evidence>
<evidence type="ECO:0008006" key="12">
    <source>
        <dbReference type="Google" id="ProtNLM"/>
    </source>
</evidence>
<keyword evidence="7" id="KW-0325">Glycoprotein</keyword>
<evidence type="ECO:0000313" key="11">
    <source>
        <dbReference type="Proteomes" id="UP000694545"/>
    </source>
</evidence>
<protein>
    <recommendedName>
        <fullName evidence="12">Ig-like domain-containing protein</fullName>
    </recommendedName>
</protein>
<evidence type="ECO:0000256" key="6">
    <source>
        <dbReference type="ARBA" id="ARBA00023136"/>
    </source>
</evidence>
<dbReference type="PANTHER" id="PTHR32178:SF8">
    <property type="entry name" value="PROTEIN FAM187B"/>
    <property type="match status" value="1"/>
</dbReference>
<reference evidence="10" key="2">
    <citation type="submission" date="2025-09" db="UniProtKB">
        <authorList>
            <consortium name="Ensembl"/>
        </authorList>
    </citation>
    <scope>IDENTIFICATION</scope>
</reference>